<evidence type="ECO:0000313" key="3">
    <source>
        <dbReference type="Proteomes" id="UP000236621"/>
    </source>
</evidence>
<dbReference type="Proteomes" id="UP000236621">
    <property type="component" value="Unassembled WGS sequence"/>
</dbReference>
<name>A0A2K3Q5S8_9HYPO</name>
<organism evidence="2 3">
    <name type="scientific">Tolypocladium capitatum</name>
    <dbReference type="NCBI Taxonomy" id="45235"/>
    <lineage>
        <taxon>Eukaryota</taxon>
        <taxon>Fungi</taxon>
        <taxon>Dikarya</taxon>
        <taxon>Ascomycota</taxon>
        <taxon>Pezizomycotina</taxon>
        <taxon>Sordariomycetes</taxon>
        <taxon>Hypocreomycetidae</taxon>
        <taxon>Hypocreales</taxon>
        <taxon>Ophiocordycipitaceae</taxon>
        <taxon>Tolypocladium</taxon>
    </lineage>
</organism>
<reference evidence="2 3" key="1">
    <citation type="submission" date="2017-08" db="EMBL/GenBank/DDBJ databases">
        <title>Harnessing the power of phylogenomics to disentangle the directionality and signatures of interkingdom host jumping in the parasitic fungal genus Tolypocladium.</title>
        <authorList>
            <person name="Quandt C.A."/>
            <person name="Patterson W."/>
            <person name="Spatafora J.W."/>
        </authorList>
    </citation>
    <scope>NUCLEOTIDE SEQUENCE [LARGE SCALE GENOMIC DNA]</scope>
    <source>
        <strain evidence="2 3">CBS 113982</strain>
    </source>
</reference>
<evidence type="ECO:0000256" key="1">
    <source>
        <dbReference type="SAM" id="MobiDB-lite"/>
    </source>
</evidence>
<feature type="region of interest" description="Disordered" evidence="1">
    <location>
        <begin position="185"/>
        <end position="210"/>
    </location>
</feature>
<feature type="region of interest" description="Disordered" evidence="1">
    <location>
        <begin position="323"/>
        <end position="368"/>
    </location>
</feature>
<sequence length="368" mass="39140">MRFQPDDARLAYTEFMHYPPDSNLHQYQPASTTIRYEDGEQDLAVDESSLVESEETRDKGHLATTKSTSLATTDKITGEDGADQLAVTKSASLLPTDMPFLGDQVAAANTPVLFADENFQQVMAMDNVVDLTMPALESDGLLPALRNLQPAPTLPLGDEDFERHFSMEGVGGVSLPGTEHVGAASAFSPGPPTATTTRLEESATPAKKRLGVKVQVSKAVNNNLAANNMDPSPPRRNISGTKVERRRVSANEKGASKKPTKTAADTGSAPRRVRRRGKVAIFTLTGQTVERVFNGQATTSYHCSDGVMRILADEALEEAKARTAAEEACGAVEQPPAASPKKRKAASVGVEKGSARRPKAVPAGDTGG</sequence>
<feature type="region of interest" description="Disordered" evidence="1">
    <location>
        <begin position="222"/>
        <end position="271"/>
    </location>
</feature>
<dbReference type="EMBL" id="NRSZ01001169">
    <property type="protein sequence ID" value="PNY22887.1"/>
    <property type="molecule type" value="Genomic_DNA"/>
</dbReference>
<dbReference type="AlphaFoldDB" id="A0A2K3Q5S8"/>
<comment type="caution">
    <text evidence="2">The sequence shown here is derived from an EMBL/GenBank/DDBJ whole genome shotgun (WGS) entry which is preliminary data.</text>
</comment>
<dbReference type="OrthoDB" id="4927057at2759"/>
<gene>
    <name evidence="2" type="ORF">TCAP_07049</name>
</gene>
<accession>A0A2K3Q5S8</accession>
<proteinExistence type="predicted"/>
<protein>
    <submittedName>
        <fullName evidence="2">Uncharacterized protein</fullName>
    </submittedName>
</protein>
<evidence type="ECO:0000313" key="2">
    <source>
        <dbReference type="EMBL" id="PNY22887.1"/>
    </source>
</evidence>
<keyword evidence="3" id="KW-1185">Reference proteome</keyword>